<protein>
    <recommendedName>
        <fullName evidence="4">Lipoprotein</fullName>
    </recommendedName>
</protein>
<keyword evidence="3" id="KW-1185">Reference proteome</keyword>
<accession>A0ABM9FYZ3</accession>
<evidence type="ECO:0000313" key="3">
    <source>
        <dbReference type="Proteomes" id="UP001154322"/>
    </source>
</evidence>
<evidence type="ECO:0008006" key="4">
    <source>
        <dbReference type="Google" id="ProtNLM"/>
    </source>
</evidence>
<organism evidence="2 3">
    <name type="scientific">Paenibacillus melissococcoides</name>
    <dbReference type="NCBI Taxonomy" id="2912268"/>
    <lineage>
        <taxon>Bacteria</taxon>
        <taxon>Bacillati</taxon>
        <taxon>Bacillota</taxon>
        <taxon>Bacilli</taxon>
        <taxon>Bacillales</taxon>
        <taxon>Paenibacillaceae</taxon>
        <taxon>Paenibacillus</taxon>
    </lineage>
</organism>
<proteinExistence type="predicted"/>
<evidence type="ECO:0000256" key="1">
    <source>
        <dbReference type="SAM" id="MobiDB-lite"/>
    </source>
</evidence>
<reference evidence="2" key="1">
    <citation type="submission" date="2022-06" db="EMBL/GenBank/DDBJ databases">
        <authorList>
            <person name="Dietemann V."/>
            <person name="Ory F."/>
            <person name="Dainat B."/>
            <person name="Oberhansli S."/>
        </authorList>
    </citation>
    <scope>NUCLEOTIDE SEQUENCE</scope>
    <source>
        <strain evidence="2">Ena-SAMPLE-TAB-26-04-2022-14:26:32:270-5432</strain>
    </source>
</reference>
<comment type="caution">
    <text evidence="2">The sequence shown here is derived from an EMBL/GenBank/DDBJ whole genome shotgun (WGS) entry which is preliminary data.</text>
</comment>
<name>A0ABM9FYZ3_9BACL</name>
<evidence type="ECO:0000313" key="2">
    <source>
        <dbReference type="EMBL" id="CAH8244493.1"/>
    </source>
</evidence>
<dbReference type="Proteomes" id="UP001154322">
    <property type="component" value="Unassembled WGS sequence"/>
</dbReference>
<feature type="region of interest" description="Disordered" evidence="1">
    <location>
        <begin position="69"/>
        <end position="89"/>
    </location>
</feature>
<sequence length="153" mass="17377">MIVAGCSGNNEKPDPQHTSQKFQHILDKAGVTPRYVDTTKYPGGELDIVKILNLEMRYSLENNPQGISRLYSKENADSEEDADDKDNPNQNVLSIIVSLDNAQFNHVFDTEIEAFAVQSQIMPSDPKYCIYSGTIIYYMIKENNEWKILSIQN</sequence>
<gene>
    <name evidence="2" type="ORF">WJ0W_001728</name>
</gene>
<dbReference type="EMBL" id="CALYLO010000002">
    <property type="protein sequence ID" value="CAH8244493.1"/>
    <property type="molecule type" value="Genomic_DNA"/>
</dbReference>